<dbReference type="Proteomes" id="UP000772434">
    <property type="component" value="Unassembled WGS sequence"/>
</dbReference>
<sequence length="108" mass="11336">MTATQLRSYAAREEVSASRDLQNPMDTVSPDLDGTNNIGAQGLPTVPDGPIDHGPSGSAISLTYLSTHTAVSQQQKQQINVSPASEPKKTSSSVLPHPNKGGTQVLAW</sequence>
<comment type="caution">
    <text evidence="2">The sequence shown here is derived from an EMBL/GenBank/DDBJ whole genome shotgun (WGS) entry which is preliminary data.</text>
</comment>
<name>A0A9P5P674_9AGAR</name>
<accession>A0A9P5P674</accession>
<evidence type="ECO:0000256" key="1">
    <source>
        <dbReference type="SAM" id="MobiDB-lite"/>
    </source>
</evidence>
<feature type="compositionally biased region" description="Polar residues" evidence="1">
    <location>
        <begin position="58"/>
        <end position="83"/>
    </location>
</feature>
<dbReference type="AlphaFoldDB" id="A0A9P5P674"/>
<protein>
    <submittedName>
        <fullName evidence="2">Uncharacterized protein</fullName>
    </submittedName>
</protein>
<feature type="region of interest" description="Disordered" evidence="1">
    <location>
        <begin position="1"/>
        <end position="108"/>
    </location>
</feature>
<dbReference type="EMBL" id="JADNRY010000542">
    <property type="protein sequence ID" value="KAF9042687.1"/>
    <property type="molecule type" value="Genomic_DNA"/>
</dbReference>
<proteinExistence type="predicted"/>
<organism evidence="2 3">
    <name type="scientific">Rhodocollybia butyracea</name>
    <dbReference type="NCBI Taxonomy" id="206335"/>
    <lineage>
        <taxon>Eukaryota</taxon>
        <taxon>Fungi</taxon>
        <taxon>Dikarya</taxon>
        <taxon>Basidiomycota</taxon>
        <taxon>Agaricomycotina</taxon>
        <taxon>Agaricomycetes</taxon>
        <taxon>Agaricomycetidae</taxon>
        <taxon>Agaricales</taxon>
        <taxon>Marasmiineae</taxon>
        <taxon>Omphalotaceae</taxon>
        <taxon>Rhodocollybia</taxon>
    </lineage>
</organism>
<keyword evidence="3" id="KW-1185">Reference proteome</keyword>
<evidence type="ECO:0000313" key="2">
    <source>
        <dbReference type="EMBL" id="KAF9042687.1"/>
    </source>
</evidence>
<reference evidence="2" key="1">
    <citation type="submission" date="2020-11" db="EMBL/GenBank/DDBJ databases">
        <authorList>
            <consortium name="DOE Joint Genome Institute"/>
            <person name="Ahrendt S."/>
            <person name="Riley R."/>
            <person name="Andreopoulos W."/>
            <person name="Labutti K."/>
            <person name="Pangilinan J."/>
            <person name="Ruiz-Duenas F.J."/>
            <person name="Barrasa J.M."/>
            <person name="Sanchez-Garcia M."/>
            <person name="Camarero S."/>
            <person name="Miyauchi S."/>
            <person name="Serrano A."/>
            <person name="Linde D."/>
            <person name="Babiker R."/>
            <person name="Drula E."/>
            <person name="Ayuso-Fernandez I."/>
            <person name="Pacheco R."/>
            <person name="Padilla G."/>
            <person name="Ferreira P."/>
            <person name="Barriuso J."/>
            <person name="Kellner H."/>
            <person name="Castanera R."/>
            <person name="Alfaro M."/>
            <person name="Ramirez L."/>
            <person name="Pisabarro A.G."/>
            <person name="Kuo A."/>
            <person name="Tritt A."/>
            <person name="Lipzen A."/>
            <person name="He G."/>
            <person name="Yan M."/>
            <person name="Ng V."/>
            <person name="Cullen D."/>
            <person name="Martin F."/>
            <person name="Rosso M.-N."/>
            <person name="Henrissat B."/>
            <person name="Hibbett D."/>
            <person name="Martinez A.T."/>
            <person name="Grigoriev I.V."/>
        </authorList>
    </citation>
    <scope>NUCLEOTIDE SEQUENCE</scope>
    <source>
        <strain evidence="2">AH 40177</strain>
    </source>
</reference>
<gene>
    <name evidence="2" type="ORF">BDP27DRAFT_1374296</name>
</gene>
<evidence type="ECO:0000313" key="3">
    <source>
        <dbReference type="Proteomes" id="UP000772434"/>
    </source>
</evidence>